<dbReference type="GO" id="GO:0016559">
    <property type="term" value="P:peroxisome fission"/>
    <property type="evidence" value="ECO:0007669"/>
    <property type="project" value="InterPro"/>
</dbReference>
<dbReference type="InterPro" id="IPR008733">
    <property type="entry name" value="PEX11"/>
</dbReference>
<organism evidence="5 6">
    <name type="scientific">Psilocybe cf. subviscida</name>
    <dbReference type="NCBI Taxonomy" id="2480587"/>
    <lineage>
        <taxon>Eukaryota</taxon>
        <taxon>Fungi</taxon>
        <taxon>Dikarya</taxon>
        <taxon>Basidiomycota</taxon>
        <taxon>Agaricomycotina</taxon>
        <taxon>Agaricomycetes</taxon>
        <taxon>Agaricomycetidae</taxon>
        <taxon>Agaricales</taxon>
        <taxon>Agaricineae</taxon>
        <taxon>Strophariaceae</taxon>
        <taxon>Psilocybe</taxon>
    </lineage>
</organism>
<evidence type="ECO:0008006" key="7">
    <source>
        <dbReference type="Google" id="ProtNLM"/>
    </source>
</evidence>
<keyword evidence="1" id="KW-0962">Peroxisome biogenesis</keyword>
<protein>
    <recommendedName>
        <fullName evidence="7">Peroxisomal biogenesis factor 11</fullName>
    </recommendedName>
</protein>
<keyword evidence="6" id="KW-1185">Reference proteome</keyword>
<evidence type="ECO:0000313" key="6">
    <source>
        <dbReference type="Proteomes" id="UP000567179"/>
    </source>
</evidence>
<keyword evidence="3" id="KW-0576">Peroxisome</keyword>
<evidence type="ECO:0000256" key="4">
    <source>
        <dbReference type="ARBA" id="ARBA00046271"/>
    </source>
</evidence>
<evidence type="ECO:0000313" key="5">
    <source>
        <dbReference type="EMBL" id="KAF5312486.1"/>
    </source>
</evidence>
<dbReference type="Pfam" id="PF05648">
    <property type="entry name" value="PEX11"/>
    <property type="match status" value="1"/>
</dbReference>
<dbReference type="EMBL" id="JAACJJ010000056">
    <property type="protein sequence ID" value="KAF5312486.1"/>
    <property type="molecule type" value="Genomic_DNA"/>
</dbReference>
<gene>
    <name evidence="5" type="ORF">D9619_003162</name>
</gene>
<dbReference type="Proteomes" id="UP000567179">
    <property type="component" value="Unassembled WGS sequence"/>
</dbReference>
<sequence length="249" mass="27241">MATIASQLVLHPTVSAGLKYGGTTLGRDKLYRAIQYFARFYAWHLAAKGDKVEAARWAGLKAHLGTARKLMRLGKPMEHLQAALRATFTAGPAEETITTIARQLGYFGYLTYDAVVWAHSIKFITLAPETAKRVAKRAFQFWFAGIVFSLVHGVLKAARLAKEAKALRESKVWGEKDLAEEATRETRLNAVRAARKNNRQQLVIDLLDVCIPATGAEILNVNEGALGILGLLSSILGAKAQWAAVNGKK</sequence>
<comment type="caution">
    <text evidence="5">The sequence shown here is derived from an EMBL/GenBank/DDBJ whole genome shotgun (WGS) entry which is preliminary data.</text>
</comment>
<evidence type="ECO:0000256" key="3">
    <source>
        <dbReference type="ARBA" id="ARBA00023140"/>
    </source>
</evidence>
<evidence type="ECO:0000256" key="2">
    <source>
        <dbReference type="ARBA" id="ARBA00023136"/>
    </source>
</evidence>
<reference evidence="5 6" key="1">
    <citation type="journal article" date="2020" name="ISME J.">
        <title>Uncovering the hidden diversity of litter-decomposition mechanisms in mushroom-forming fungi.</title>
        <authorList>
            <person name="Floudas D."/>
            <person name="Bentzer J."/>
            <person name="Ahren D."/>
            <person name="Johansson T."/>
            <person name="Persson P."/>
            <person name="Tunlid A."/>
        </authorList>
    </citation>
    <scope>NUCLEOTIDE SEQUENCE [LARGE SCALE GENOMIC DNA]</scope>
    <source>
        <strain evidence="5 6">CBS 101986</strain>
    </source>
</reference>
<dbReference type="GO" id="GO:0005778">
    <property type="term" value="C:peroxisomal membrane"/>
    <property type="evidence" value="ECO:0007669"/>
    <property type="project" value="UniProtKB-SubCell"/>
</dbReference>
<dbReference type="PANTHER" id="PTHR12652">
    <property type="entry name" value="PEROXISOMAL BIOGENESIS FACTOR 11"/>
    <property type="match status" value="1"/>
</dbReference>
<name>A0A8H5AX16_9AGAR</name>
<comment type="subcellular location">
    <subcellularLocation>
        <location evidence="4">Peroxisome membrane</location>
    </subcellularLocation>
</comment>
<keyword evidence="2" id="KW-0472">Membrane</keyword>
<dbReference type="PANTHER" id="PTHR12652:SF50">
    <property type="entry name" value="PEROXIN 11"/>
    <property type="match status" value="1"/>
</dbReference>
<dbReference type="AlphaFoldDB" id="A0A8H5AX16"/>
<evidence type="ECO:0000256" key="1">
    <source>
        <dbReference type="ARBA" id="ARBA00022593"/>
    </source>
</evidence>
<dbReference type="OrthoDB" id="411017at2759"/>
<proteinExistence type="predicted"/>
<accession>A0A8H5AX16</accession>